<dbReference type="Pfam" id="PF00890">
    <property type="entry name" value="FAD_binding_2"/>
    <property type="match status" value="1"/>
</dbReference>
<sequence>MDVSADVVIVGFGAAGACAAIEAARAGASVVVLDRFAGGGATALSGGVVYAGGGTRQQVEAGVLDSPDGMFEYLRHEVGDAVSGETLWRFCRGSADMLRWLEDQGVPFDASLCPFKTSYPTNDYYLYHSGSEQARRDVTPPAPRGHRAKGKGTSGALLFARLAASVHRTGAGVLPQTTAVELVTEDGRVTGVRCRRLTGAPRIAHRVLSRLAVKPSLYYPPVGRSLHRLAAALERRHGREVLVRANRGVVIAAGGFVFDRELMREHAPAYRGGLPLGTPGDDGSGIKLGTAVGGTTARMDRVSAWRFLTPPSALRKGVLVGATGRRVCDESLYGAAIGEAIVTGHEGRAWLLVDDEVLREARRQVPWQTLLFQRLQARYLLSRGLVTGLTLDEVAAKVGVDAAGLRATAKAYGDVPDALGKLPELVRPLRAPYSLIDVSVRSRVGYPCPVLTLGGLVVDEDTGRVTGVDGLYAAGRSAVGVCSESYVSGLSLADCVFSGRRAGAHVAKETPC</sequence>
<dbReference type="InterPro" id="IPR050315">
    <property type="entry name" value="FAD-oxidoreductase_2"/>
</dbReference>
<keyword evidence="7" id="KW-1185">Reference proteome</keyword>
<evidence type="ECO:0000256" key="2">
    <source>
        <dbReference type="ARBA" id="ARBA00022630"/>
    </source>
</evidence>
<proteinExistence type="predicted"/>
<gene>
    <name evidence="6" type="ORF">NZH93_27495</name>
</gene>
<dbReference type="InterPro" id="IPR027477">
    <property type="entry name" value="Succ_DH/fumarate_Rdtase_cat_sf"/>
</dbReference>
<reference evidence="6" key="1">
    <citation type="submission" date="2022-08" db="EMBL/GenBank/DDBJ databases">
        <authorList>
            <person name="Tistechok S."/>
            <person name="Samborskyy M."/>
            <person name="Roman I."/>
        </authorList>
    </citation>
    <scope>NUCLEOTIDE SEQUENCE</scope>
    <source>
        <strain evidence="6">DSM 103496</strain>
    </source>
</reference>
<evidence type="ECO:0000256" key="1">
    <source>
        <dbReference type="ARBA" id="ARBA00001974"/>
    </source>
</evidence>
<dbReference type="RefSeq" id="WP_259626104.1">
    <property type="nucleotide sequence ID" value="NZ_JANYMP010000014.1"/>
</dbReference>
<dbReference type="AlphaFoldDB" id="A0A9X3AH72"/>
<evidence type="ECO:0000313" key="7">
    <source>
        <dbReference type="Proteomes" id="UP001141259"/>
    </source>
</evidence>
<comment type="cofactor">
    <cofactor evidence="1">
        <name>FAD</name>
        <dbReference type="ChEBI" id="CHEBI:57692"/>
    </cofactor>
</comment>
<accession>A0A9X3AH72</accession>
<keyword evidence="3" id="KW-0274">FAD</keyword>
<dbReference type="PANTHER" id="PTHR43400">
    <property type="entry name" value="FUMARATE REDUCTASE"/>
    <property type="match status" value="1"/>
</dbReference>
<dbReference type="PANTHER" id="PTHR43400:SF10">
    <property type="entry name" value="3-OXOSTEROID 1-DEHYDROGENASE"/>
    <property type="match status" value="1"/>
</dbReference>
<keyword evidence="4" id="KW-0560">Oxidoreductase</keyword>
<dbReference type="GO" id="GO:0033765">
    <property type="term" value="F:steroid dehydrogenase activity, acting on the CH-CH group of donors"/>
    <property type="evidence" value="ECO:0007669"/>
    <property type="project" value="UniProtKB-ARBA"/>
</dbReference>
<name>A0A9X3AH72_9PSEU</name>
<protein>
    <submittedName>
        <fullName evidence="6">FAD-binding protein</fullName>
    </submittedName>
</protein>
<dbReference type="Proteomes" id="UP001141259">
    <property type="component" value="Unassembled WGS sequence"/>
</dbReference>
<evidence type="ECO:0000256" key="3">
    <source>
        <dbReference type="ARBA" id="ARBA00022827"/>
    </source>
</evidence>
<dbReference type="InterPro" id="IPR003953">
    <property type="entry name" value="FAD-dep_OxRdtase_2_FAD-bd"/>
</dbReference>
<keyword evidence="2" id="KW-0285">Flavoprotein</keyword>
<evidence type="ECO:0000313" key="6">
    <source>
        <dbReference type="EMBL" id="MCS7480616.1"/>
    </source>
</evidence>
<dbReference type="SUPFAM" id="SSF56425">
    <property type="entry name" value="Succinate dehydrogenase/fumarate reductase flavoprotein, catalytic domain"/>
    <property type="match status" value="1"/>
</dbReference>
<dbReference type="NCBIfam" id="NF005511">
    <property type="entry name" value="PRK07121.1-4"/>
    <property type="match status" value="1"/>
</dbReference>
<dbReference type="Gene3D" id="3.50.50.60">
    <property type="entry name" value="FAD/NAD(P)-binding domain"/>
    <property type="match status" value="3"/>
</dbReference>
<dbReference type="SUPFAM" id="SSF51905">
    <property type="entry name" value="FAD/NAD(P)-binding domain"/>
    <property type="match status" value="1"/>
</dbReference>
<comment type="caution">
    <text evidence="6">The sequence shown here is derived from an EMBL/GenBank/DDBJ whole genome shotgun (WGS) entry which is preliminary data.</text>
</comment>
<dbReference type="EMBL" id="JANYMP010000014">
    <property type="protein sequence ID" value="MCS7480616.1"/>
    <property type="molecule type" value="Genomic_DNA"/>
</dbReference>
<organism evidence="6 7">
    <name type="scientific">Umezawaea endophytica</name>
    <dbReference type="NCBI Taxonomy" id="1654476"/>
    <lineage>
        <taxon>Bacteria</taxon>
        <taxon>Bacillati</taxon>
        <taxon>Actinomycetota</taxon>
        <taxon>Actinomycetes</taxon>
        <taxon>Pseudonocardiales</taxon>
        <taxon>Pseudonocardiaceae</taxon>
        <taxon>Umezawaea</taxon>
    </lineage>
</organism>
<feature type="domain" description="FAD-dependent oxidoreductase 2 FAD-binding" evidence="5">
    <location>
        <begin position="6"/>
        <end position="480"/>
    </location>
</feature>
<dbReference type="GO" id="GO:0008202">
    <property type="term" value="P:steroid metabolic process"/>
    <property type="evidence" value="ECO:0007669"/>
    <property type="project" value="UniProtKB-ARBA"/>
</dbReference>
<dbReference type="InterPro" id="IPR036188">
    <property type="entry name" value="FAD/NAD-bd_sf"/>
</dbReference>
<evidence type="ECO:0000256" key="4">
    <source>
        <dbReference type="ARBA" id="ARBA00023002"/>
    </source>
</evidence>
<evidence type="ECO:0000259" key="5">
    <source>
        <dbReference type="Pfam" id="PF00890"/>
    </source>
</evidence>